<dbReference type="PANTHER" id="PTHR30388:SF6">
    <property type="entry name" value="XANTHINE DEHYDROGENASE SUBUNIT A-RELATED"/>
    <property type="match status" value="1"/>
</dbReference>
<evidence type="ECO:0000259" key="2">
    <source>
        <dbReference type="Pfam" id="PF02625"/>
    </source>
</evidence>
<dbReference type="InterPro" id="IPR052698">
    <property type="entry name" value="MoCofactor_Util/Proc"/>
</dbReference>
<feature type="compositionally biased region" description="Basic and acidic residues" evidence="1">
    <location>
        <begin position="361"/>
        <end position="373"/>
    </location>
</feature>
<dbReference type="RefSeq" id="WP_149080833.1">
    <property type="nucleotide sequence ID" value="NZ_VTAW01000007.1"/>
</dbReference>
<dbReference type="InterPro" id="IPR027051">
    <property type="entry name" value="XdhC_Rossmann_dom"/>
</dbReference>
<reference evidence="4 5" key="1">
    <citation type="submission" date="2019-08" db="EMBL/GenBank/DDBJ databases">
        <title>Archaea genome.</title>
        <authorList>
            <person name="Kajale S."/>
            <person name="Shouche Y."/>
            <person name="Deshpande N."/>
            <person name="Sharma A."/>
        </authorList>
    </citation>
    <scope>NUCLEOTIDE SEQUENCE [LARGE SCALE GENOMIC DNA]</scope>
    <source>
        <strain evidence="4 5">ESP3B_9</strain>
    </source>
</reference>
<dbReference type="PANTHER" id="PTHR30388">
    <property type="entry name" value="ALDEHYDE OXIDOREDUCTASE MOLYBDENUM COFACTOR ASSEMBLY PROTEIN"/>
    <property type="match status" value="1"/>
</dbReference>
<name>A0A5D5ALG5_9EURY</name>
<feature type="domain" description="XdhC- CoxI" evidence="2">
    <location>
        <begin position="24"/>
        <end position="89"/>
    </location>
</feature>
<dbReference type="AlphaFoldDB" id="A0A5D5ALG5"/>
<dbReference type="EMBL" id="VTAW01000007">
    <property type="protein sequence ID" value="TYT62546.1"/>
    <property type="molecule type" value="Genomic_DNA"/>
</dbReference>
<dbReference type="Pfam" id="PF02625">
    <property type="entry name" value="XdhC_CoxI"/>
    <property type="match status" value="1"/>
</dbReference>
<evidence type="ECO:0000313" key="4">
    <source>
        <dbReference type="EMBL" id="TYT62546.1"/>
    </source>
</evidence>
<protein>
    <submittedName>
        <fullName evidence="4">XdhC family protein</fullName>
    </submittedName>
</protein>
<dbReference type="Gene3D" id="3.40.50.720">
    <property type="entry name" value="NAD(P)-binding Rossmann-like Domain"/>
    <property type="match status" value="1"/>
</dbReference>
<sequence>MNSSEPGWSASETDVMDAITKIVRSDREAVLATIIDVEGNAYRRPGAKMVVTPDGSGVGSITAGCLEDEVVELARRVLEEGEPRVETYDLMEDDDVWGLGVGCNGIIDVLLEPIEDDYSPVVDTFESGGAISSVTVLEDEHETDYRFERGYYDPSDGIDSAADEFEWFGEETERAVEELLEREQSGTVTVTDADRSIKLFVDTVTAPPELVVLGTGHDVAPIVELASKNSFRVRVIGFRGADAVEERFPDAVEVSSTSPSSLRDAHEFDERTYVVVMTHNFLDDRLAIDELLRTPVPYIGLMGPRERFEEMLEDFADEDRTVGDDELERMYTPVGLDLGGGSPSQIAHSIVAELLAVDNDRTPQHLSEREGPIHRRVSSITDD</sequence>
<feature type="domain" description="XdhC Rossmann" evidence="3">
    <location>
        <begin position="210"/>
        <end position="354"/>
    </location>
</feature>
<evidence type="ECO:0000313" key="5">
    <source>
        <dbReference type="Proteomes" id="UP000324104"/>
    </source>
</evidence>
<proteinExistence type="predicted"/>
<dbReference type="Pfam" id="PF13478">
    <property type="entry name" value="XdhC_C"/>
    <property type="match status" value="1"/>
</dbReference>
<evidence type="ECO:0000259" key="3">
    <source>
        <dbReference type="Pfam" id="PF13478"/>
    </source>
</evidence>
<evidence type="ECO:0000256" key="1">
    <source>
        <dbReference type="SAM" id="MobiDB-lite"/>
    </source>
</evidence>
<accession>A0A5D5ALG5</accession>
<dbReference type="InterPro" id="IPR003777">
    <property type="entry name" value="XdhC_CoxI"/>
</dbReference>
<dbReference type="Proteomes" id="UP000324104">
    <property type="component" value="Unassembled WGS sequence"/>
</dbReference>
<comment type="caution">
    <text evidence="4">The sequence shown here is derived from an EMBL/GenBank/DDBJ whole genome shotgun (WGS) entry which is preliminary data.</text>
</comment>
<organism evidence="4 5">
    <name type="scientific">Natrialba swarupiae</name>
    <dbReference type="NCBI Taxonomy" id="2448032"/>
    <lineage>
        <taxon>Archaea</taxon>
        <taxon>Methanobacteriati</taxon>
        <taxon>Methanobacteriota</taxon>
        <taxon>Stenosarchaea group</taxon>
        <taxon>Halobacteria</taxon>
        <taxon>Halobacteriales</taxon>
        <taxon>Natrialbaceae</taxon>
        <taxon>Natrialba</taxon>
    </lineage>
</organism>
<feature type="region of interest" description="Disordered" evidence="1">
    <location>
        <begin position="361"/>
        <end position="383"/>
    </location>
</feature>
<keyword evidence="5" id="KW-1185">Reference proteome</keyword>
<gene>
    <name evidence="4" type="ORF">FYC77_07200</name>
</gene>